<protein>
    <submittedName>
        <fullName evidence="2">NIPSNAP protein</fullName>
    </submittedName>
</protein>
<accession>A0A318HLA0</accession>
<evidence type="ECO:0000313" key="3">
    <source>
        <dbReference type="Proteomes" id="UP000247781"/>
    </source>
</evidence>
<gene>
    <name evidence="2" type="ORF">C8E89_12270</name>
</gene>
<dbReference type="InterPro" id="IPR011008">
    <property type="entry name" value="Dimeric_a/b-barrel"/>
</dbReference>
<dbReference type="Proteomes" id="UP000247781">
    <property type="component" value="Unassembled WGS sequence"/>
</dbReference>
<name>A0A318HLA0_9MYCO</name>
<reference evidence="2 3" key="2">
    <citation type="submission" date="2018-06" db="EMBL/GenBank/DDBJ databases">
        <title>Sequencing of bacterial isolates from soil warming experiment in Harvard Forest, Massachusetts, USA.</title>
        <authorList>
            <person name="Deangelis K.PhD."/>
        </authorList>
    </citation>
    <scope>NUCLEOTIDE SEQUENCE [LARGE SCALE GENOMIC DNA]</scope>
    <source>
        <strain evidence="2 3">GAS496</strain>
    </source>
</reference>
<dbReference type="Gene3D" id="3.30.70.100">
    <property type="match status" value="1"/>
</dbReference>
<evidence type="ECO:0000313" key="2">
    <source>
        <dbReference type="EMBL" id="PXX03410.1"/>
    </source>
</evidence>
<dbReference type="AlphaFoldDB" id="A0A318HLA0"/>
<proteinExistence type="predicted"/>
<dbReference type="OrthoDB" id="2297285at2"/>
<feature type="domain" description="NIPSNAP" evidence="1">
    <location>
        <begin position="3"/>
        <end position="102"/>
    </location>
</feature>
<dbReference type="InterPro" id="IPR012577">
    <property type="entry name" value="NIPSNAP"/>
</dbReference>
<organism evidence="2 3">
    <name type="scientific">Mycolicibacterium moriokaense</name>
    <dbReference type="NCBI Taxonomy" id="39691"/>
    <lineage>
        <taxon>Bacteria</taxon>
        <taxon>Bacillati</taxon>
        <taxon>Actinomycetota</taxon>
        <taxon>Actinomycetes</taxon>
        <taxon>Mycobacteriales</taxon>
        <taxon>Mycobacteriaceae</taxon>
        <taxon>Mycolicibacterium</taxon>
    </lineage>
</organism>
<dbReference type="Pfam" id="PF07978">
    <property type="entry name" value="NIPSNAP"/>
    <property type="match status" value="1"/>
</dbReference>
<evidence type="ECO:0000259" key="1">
    <source>
        <dbReference type="Pfam" id="PF07978"/>
    </source>
</evidence>
<keyword evidence="3" id="KW-1185">Reference proteome</keyword>
<sequence length="105" mass="11494">MFQLRIYTLRSAEALDRYASIHWARHIASLEAFGVGTRGIWTSRDGGENRLFALVSYETGADPARIETGYRASSAFADDMAGFDPHDIVDVASVLLDATASSPIR</sequence>
<dbReference type="EMBL" id="QJJU01000022">
    <property type="protein sequence ID" value="PXX03410.1"/>
    <property type="molecule type" value="Genomic_DNA"/>
</dbReference>
<dbReference type="SUPFAM" id="SSF54909">
    <property type="entry name" value="Dimeric alpha+beta barrel"/>
    <property type="match status" value="1"/>
</dbReference>
<reference evidence="3" key="1">
    <citation type="submission" date="2018-05" db="EMBL/GenBank/DDBJ databases">
        <authorList>
            <person name="Deangelis K."/>
            <person name="Huntemann M."/>
            <person name="Clum A."/>
            <person name="Pillay M."/>
            <person name="Palaniappan K."/>
            <person name="Varghese N."/>
            <person name="Mikhailova N."/>
            <person name="Stamatis D."/>
            <person name="Reddy T."/>
            <person name="Daum C."/>
            <person name="Shapiro N."/>
            <person name="Ivanova N."/>
            <person name="Kyrpides N."/>
            <person name="Woyke T."/>
        </authorList>
    </citation>
    <scope>NUCLEOTIDE SEQUENCE [LARGE SCALE GENOMIC DNA]</scope>
    <source>
        <strain evidence="3">GAS496</strain>
    </source>
</reference>
<comment type="caution">
    <text evidence="2">The sequence shown here is derived from an EMBL/GenBank/DDBJ whole genome shotgun (WGS) entry which is preliminary data.</text>
</comment>
<dbReference type="RefSeq" id="WP_110318928.1">
    <property type="nucleotide sequence ID" value="NZ_QJJU01000022.1"/>
</dbReference>